<evidence type="ECO:0000256" key="1">
    <source>
        <dbReference type="ARBA" id="ARBA00001974"/>
    </source>
</evidence>
<keyword evidence="8" id="KW-1185">Reference proteome</keyword>
<comment type="similarity">
    <text evidence="2">Belongs to the FAD-binding monooxygenase family.</text>
</comment>
<dbReference type="RefSeq" id="WP_132006948.1">
    <property type="nucleotide sequence ID" value="NZ_JBHUNN010000001.1"/>
</dbReference>
<comment type="cofactor">
    <cofactor evidence="1">
        <name>FAD</name>
        <dbReference type="ChEBI" id="CHEBI:57692"/>
    </cofactor>
</comment>
<dbReference type="Pfam" id="PF13450">
    <property type="entry name" value="NAD_binding_8"/>
    <property type="match status" value="1"/>
</dbReference>
<dbReference type="SUPFAM" id="SSF51905">
    <property type="entry name" value="FAD/NAD(P)-binding domain"/>
    <property type="match status" value="1"/>
</dbReference>
<evidence type="ECO:0000256" key="2">
    <source>
        <dbReference type="ARBA" id="ARBA00010139"/>
    </source>
</evidence>
<proteinExistence type="inferred from homology"/>
<keyword evidence="4" id="KW-0274">FAD</keyword>
<evidence type="ECO:0000256" key="6">
    <source>
        <dbReference type="ARBA" id="ARBA00023033"/>
    </source>
</evidence>
<dbReference type="EMBL" id="SLWL01000008">
    <property type="protein sequence ID" value="TCO12689.1"/>
    <property type="molecule type" value="Genomic_DNA"/>
</dbReference>
<organism evidence="7 8">
    <name type="scientific">Camelimonas lactis</name>
    <dbReference type="NCBI Taxonomy" id="659006"/>
    <lineage>
        <taxon>Bacteria</taxon>
        <taxon>Pseudomonadati</taxon>
        <taxon>Pseudomonadota</taxon>
        <taxon>Alphaproteobacteria</taxon>
        <taxon>Hyphomicrobiales</taxon>
        <taxon>Chelatococcaceae</taxon>
        <taxon>Camelimonas</taxon>
    </lineage>
</organism>
<evidence type="ECO:0000313" key="8">
    <source>
        <dbReference type="Proteomes" id="UP000294881"/>
    </source>
</evidence>
<accession>A0A4R2GRU4</accession>
<sequence>MDSATSRQAAPVADVEHFDFLIVGAGISGIGAACHLRKRFPQGSFVILDAMAGFGGTWWTHRYPGARSDSDLYTYGYSFKPWRGSSIATAGEIRAYLSEVIAENDLAPRIRYGHKVTAADWSSRDQRWTLTVSRADTGETLTFTTGFLWMCAGYYDHNRGYTPEWPGMADFRGQIVHPQHWPEDLDCAGKRVVVIGSGATAATLIPALADEVAHVTMLQRSPTFFAADPRAHPLEAPLRALDLPDDWIHEIMRRAHIAKAGEVVRMSFEQPDDLRAFFLDQARAHLPEGFDVERHFNPAYRPWQQRIAVVPDGDLFAAIRSGKASVVTDAIERFDAGGVQLASGEHLDADIIVTATGFNMQFFGGAPFSVDGEPVDFTQRVTWRGMMIEGVPNMAYVLGYFRASWTLRSDLISDLVCRVIAHMRREGRAVVAPTVTADDADMPRLPWMDPDNFNAGYVMRAQDQLFRQGDRAPWRHQLEYGEEIAALPAVQADEAALAYR</sequence>
<evidence type="ECO:0000256" key="4">
    <source>
        <dbReference type="ARBA" id="ARBA00022827"/>
    </source>
</evidence>
<dbReference type="Proteomes" id="UP000294881">
    <property type="component" value="Unassembled WGS sequence"/>
</dbReference>
<keyword evidence="3" id="KW-0285">Flavoprotein</keyword>
<evidence type="ECO:0000256" key="5">
    <source>
        <dbReference type="ARBA" id="ARBA00023002"/>
    </source>
</evidence>
<gene>
    <name evidence="7" type="ORF">EV666_10812</name>
</gene>
<keyword evidence="5" id="KW-0560">Oxidoreductase</keyword>
<dbReference type="PANTHER" id="PTHR43872:SF1">
    <property type="entry name" value="MONOOXYGENASE, PUTATIVE (AFU_ORTHOLOGUE AFUA_8G02570)-RELATED"/>
    <property type="match status" value="1"/>
</dbReference>
<dbReference type="InterPro" id="IPR020946">
    <property type="entry name" value="Flavin_mOase-like"/>
</dbReference>
<dbReference type="Gene3D" id="3.50.50.60">
    <property type="entry name" value="FAD/NAD(P)-binding domain"/>
    <property type="match status" value="2"/>
</dbReference>
<comment type="caution">
    <text evidence="7">The sequence shown here is derived from an EMBL/GenBank/DDBJ whole genome shotgun (WGS) entry which is preliminary data.</text>
</comment>
<reference evidence="7 8" key="1">
    <citation type="submission" date="2019-03" db="EMBL/GenBank/DDBJ databases">
        <title>Genomic Encyclopedia of Type Strains, Phase IV (KMG-IV): sequencing the most valuable type-strain genomes for metagenomic binning, comparative biology and taxonomic classification.</title>
        <authorList>
            <person name="Goeker M."/>
        </authorList>
    </citation>
    <scope>NUCLEOTIDE SEQUENCE [LARGE SCALE GENOMIC DNA]</scope>
    <source>
        <strain evidence="7 8">DSM 22958</strain>
    </source>
</reference>
<dbReference type="Pfam" id="PF00743">
    <property type="entry name" value="FMO-like"/>
    <property type="match status" value="1"/>
</dbReference>
<keyword evidence="6 7" id="KW-0503">Monooxygenase</keyword>
<dbReference type="InterPro" id="IPR051820">
    <property type="entry name" value="FAD-binding_MO"/>
</dbReference>
<dbReference type="AlphaFoldDB" id="A0A4R2GRU4"/>
<dbReference type="GO" id="GO:0004499">
    <property type="term" value="F:N,N-dimethylaniline monooxygenase activity"/>
    <property type="evidence" value="ECO:0007669"/>
    <property type="project" value="InterPro"/>
</dbReference>
<protein>
    <submittedName>
        <fullName evidence="7">Cyclohexanone monooxygenase</fullName>
    </submittedName>
</protein>
<dbReference type="OrthoDB" id="312624at2"/>
<dbReference type="PROSITE" id="PS51257">
    <property type="entry name" value="PROKAR_LIPOPROTEIN"/>
    <property type="match status" value="1"/>
</dbReference>
<dbReference type="PANTHER" id="PTHR43872">
    <property type="entry name" value="MONOOXYGENASE, PUTATIVE (AFU_ORTHOLOGUE AFUA_8G02570)-RELATED"/>
    <property type="match status" value="1"/>
</dbReference>
<dbReference type="InterPro" id="IPR036188">
    <property type="entry name" value="FAD/NAD-bd_sf"/>
</dbReference>
<evidence type="ECO:0000256" key="3">
    <source>
        <dbReference type="ARBA" id="ARBA00022630"/>
    </source>
</evidence>
<evidence type="ECO:0000313" key="7">
    <source>
        <dbReference type="EMBL" id="TCO12689.1"/>
    </source>
</evidence>
<dbReference type="GO" id="GO:0050660">
    <property type="term" value="F:flavin adenine dinucleotide binding"/>
    <property type="evidence" value="ECO:0007669"/>
    <property type="project" value="InterPro"/>
</dbReference>
<name>A0A4R2GRU4_9HYPH</name>
<dbReference type="GO" id="GO:0050661">
    <property type="term" value="F:NADP binding"/>
    <property type="evidence" value="ECO:0007669"/>
    <property type="project" value="InterPro"/>
</dbReference>